<accession>A0A7G9GKT1</accession>
<dbReference type="PANTHER" id="PTHR43840:SF15">
    <property type="entry name" value="MITOCHONDRIAL METAL TRANSPORTER 1-RELATED"/>
    <property type="match status" value="1"/>
</dbReference>
<evidence type="ECO:0000256" key="3">
    <source>
        <dbReference type="ARBA" id="ARBA00022448"/>
    </source>
</evidence>
<dbReference type="PANTHER" id="PTHR43840">
    <property type="entry name" value="MITOCHONDRIAL METAL TRANSPORTER 1-RELATED"/>
    <property type="match status" value="1"/>
</dbReference>
<gene>
    <name evidence="10" type="ORF">H9Q80_14300</name>
</gene>
<evidence type="ECO:0000256" key="6">
    <source>
        <dbReference type="ARBA" id="ARBA00023136"/>
    </source>
</evidence>
<dbReference type="SUPFAM" id="SSF161111">
    <property type="entry name" value="Cation efflux protein transmembrane domain-like"/>
    <property type="match status" value="1"/>
</dbReference>
<feature type="transmembrane region" description="Helical" evidence="7">
    <location>
        <begin position="172"/>
        <end position="191"/>
    </location>
</feature>
<dbReference type="Gene3D" id="1.20.1510.10">
    <property type="entry name" value="Cation efflux protein transmembrane domain"/>
    <property type="match status" value="1"/>
</dbReference>
<comment type="subcellular location">
    <subcellularLocation>
        <location evidence="1">Membrane</location>
        <topology evidence="1">Multi-pass membrane protein</topology>
    </subcellularLocation>
</comment>
<dbReference type="GO" id="GO:0008324">
    <property type="term" value="F:monoatomic cation transmembrane transporter activity"/>
    <property type="evidence" value="ECO:0007669"/>
    <property type="project" value="InterPro"/>
</dbReference>
<dbReference type="RefSeq" id="WP_117451953.1">
    <property type="nucleotide sequence ID" value="NZ_CP060636.1"/>
</dbReference>
<dbReference type="InterPro" id="IPR058533">
    <property type="entry name" value="Cation_efflux_TM"/>
</dbReference>
<keyword evidence="6 7" id="KW-0472">Membrane</keyword>
<sequence>MISLLAKKMIKNYEDINNEHVRRAYGNLTSTVGIVNNIILFAFKFIAGTLAQSVSITADAVNNLSDAGSSIISLISFKLSSKPADEKHPFGHARYECIASMVVAALILILGLELIKSSITKIISPDAIEFSWLSIVILAFSISVKLWMYTYNKHYGKLLKSSIMEATAADSISDVMATGAVLLSTIISPLIHFNLDGYMGVIVACFIIIAGFGIIKSALDELLGKAPDEELVKNIQKKVEAYPGAIGMHDLVIHDYGSHSTFASMHVEVDHKVDVLKSHDMIDNMEKDIKESLGIEMVIHMDPIVIDDPLTNELREFVKETVHSVDERLSMHDFRMVPGVTHSNLIFDVVVPFQIKLSNTDILKAIEEKVKASYPTYFVVVTFDRAYTSDKISD</sequence>
<dbReference type="AlphaFoldDB" id="A0A7G9GKT1"/>
<protein>
    <submittedName>
        <fullName evidence="10">Cation transporter</fullName>
    </submittedName>
</protein>
<dbReference type="InterPro" id="IPR027470">
    <property type="entry name" value="Cation_efflux_CTD"/>
</dbReference>
<dbReference type="Pfam" id="PF01545">
    <property type="entry name" value="Cation_efflux"/>
    <property type="match status" value="1"/>
</dbReference>
<dbReference type="InterPro" id="IPR002524">
    <property type="entry name" value="Cation_efflux"/>
</dbReference>
<dbReference type="InterPro" id="IPR036837">
    <property type="entry name" value="Cation_efflux_CTD_sf"/>
</dbReference>
<evidence type="ECO:0000256" key="2">
    <source>
        <dbReference type="ARBA" id="ARBA00008114"/>
    </source>
</evidence>
<dbReference type="InterPro" id="IPR027469">
    <property type="entry name" value="Cation_efflux_TMD_sf"/>
</dbReference>
<dbReference type="Proteomes" id="UP000515856">
    <property type="component" value="Chromosome"/>
</dbReference>
<feature type="transmembrane region" description="Helical" evidence="7">
    <location>
        <begin position="97"/>
        <end position="115"/>
    </location>
</feature>
<comment type="similarity">
    <text evidence="2">Belongs to the cation diffusion facilitator (CDF) transporter (TC 2.A.4) family.</text>
</comment>
<dbReference type="GO" id="GO:0016020">
    <property type="term" value="C:membrane"/>
    <property type="evidence" value="ECO:0007669"/>
    <property type="project" value="UniProtKB-SubCell"/>
</dbReference>
<dbReference type="FunFam" id="1.20.1510.10:FF:000006">
    <property type="entry name" value="Divalent cation efflux transporter"/>
    <property type="match status" value="1"/>
</dbReference>
<keyword evidence="4 7" id="KW-0812">Transmembrane</keyword>
<dbReference type="Pfam" id="PF16916">
    <property type="entry name" value="ZT_dimer"/>
    <property type="match status" value="1"/>
</dbReference>
<keyword evidence="5 7" id="KW-1133">Transmembrane helix</keyword>
<evidence type="ECO:0000256" key="1">
    <source>
        <dbReference type="ARBA" id="ARBA00004141"/>
    </source>
</evidence>
<evidence type="ECO:0000256" key="7">
    <source>
        <dbReference type="SAM" id="Phobius"/>
    </source>
</evidence>
<keyword evidence="3" id="KW-0813">Transport</keyword>
<dbReference type="InterPro" id="IPR050291">
    <property type="entry name" value="CDF_Transporter"/>
</dbReference>
<reference evidence="10 11" key="1">
    <citation type="submission" date="2020-08" db="EMBL/GenBank/DDBJ databases">
        <authorList>
            <person name="Liu C."/>
            <person name="Sun Q."/>
        </authorList>
    </citation>
    <scope>NUCLEOTIDE SEQUENCE [LARGE SCALE GENOMIC DNA]</scope>
    <source>
        <strain evidence="10 11">NSJ-61</strain>
    </source>
</reference>
<evidence type="ECO:0000256" key="4">
    <source>
        <dbReference type="ARBA" id="ARBA00022692"/>
    </source>
</evidence>
<evidence type="ECO:0000256" key="5">
    <source>
        <dbReference type="ARBA" id="ARBA00022989"/>
    </source>
</evidence>
<keyword evidence="11" id="KW-1185">Reference proteome</keyword>
<evidence type="ECO:0000313" key="10">
    <source>
        <dbReference type="EMBL" id="QNM11413.1"/>
    </source>
</evidence>
<dbReference type="Gene3D" id="3.30.70.1350">
    <property type="entry name" value="Cation efflux protein, cytoplasmic domain"/>
    <property type="match status" value="1"/>
</dbReference>
<feature type="transmembrane region" description="Helical" evidence="7">
    <location>
        <begin position="130"/>
        <end position="151"/>
    </location>
</feature>
<organism evidence="10 11">
    <name type="scientific">[Eubacterium] hominis</name>
    <dbReference type="NCBI Taxonomy" id="2764325"/>
    <lineage>
        <taxon>Bacteria</taxon>
        <taxon>Bacillati</taxon>
        <taxon>Bacillota</taxon>
        <taxon>Erysipelotrichia</taxon>
        <taxon>Erysipelotrichales</taxon>
        <taxon>Erysipelotrichaceae</taxon>
        <taxon>Amedibacillus</taxon>
    </lineage>
</organism>
<evidence type="ECO:0000259" key="9">
    <source>
        <dbReference type="Pfam" id="PF16916"/>
    </source>
</evidence>
<dbReference type="EMBL" id="CP060636">
    <property type="protein sequence ID" value="QNM11413.1"/>
    <property type="molecule type" value="Genomic_DNA"/>
</dbReference>
<proteinExistence type="inferred from homology"/>
<dbReference type="SUPFAM" id="SSF160240">
    <property type="entry name" value="Cation efflux protein cytoplasmic domain-like"/>
    <property type="match status" value="1"/>
</dbReference>
<name>A0A7G9GKT1_9FIRM</name>
<feature type="domain" description="Cation efflux protein transmembrane" evidence="8">
    <location>
        <begin position="31"/>
        <end position="223"/>
    </location>
</feature>
<dbReference type="KEGG" id="ehn:H9Q80_14300"/>
<evidence type="ECO:0000259" key="8">
    <source>
        <dbReference type="Pfam" id="PF01545"/>
    </source>
</evidence>
<dbReference type="NCBIfam" id="TIGR01297">
    <property type="entry name" value="CDF"/>
    <property type="match status" value="1"/>
</dbReference>
<evidence type="ECO:0000313" key="11">
    <source>
        <dbReference type="Proteomes" id="UP000515856"/>
    </source>
</evidence>
<feature type="transmembrane region" description="Helical" evidence="7">
    <location>
        <begin position="197"/>
        <end position="215"/>
    </location>
</feature>
<feature type="domain" description="Cation efflux protein cytoplasmic" evidence="9">
    <location>
        <begin position="227"/>
        <end position="303"/>
    </location>
</feature>